<dbReference type="InterPro" id="IPR050713">
    <property type="entry name" value="RTP_Phos/Ushers"/>
</dbReference>
<dbReference type="CDD" id="cd00063">
    <property type="entry name" value="FN3"/>
    <property type="match status" value="2"/>
</dbReference>
<dbReference type="PANTHER" id="PTHR46957:SF3">
    <property type="entry name" value="CYTOKINE RECEPTOR"/>
    <property type="match status" value="1"/>
</dbReference>
<dbReference type="Pfam" id="PF00041">
    <property type="entry name" value="fn3"/>
    <property type="match status" value="2"/>
</dbReference>
<comment type="caution">
    <text evidence="2">The sequence shown here is derived from an EMBL/GenBank/DDBJ whole genome shotgun (WGS) entry which is preliminary data.</text>
</comment>
<reference evidence="2" key="2">
    <citation type="journal article" date="2023" name="Science">
        <title>Genomic signatures of disease resistance in endangered staghorn corals.</title>
        <authorList>
            <person name="Vollmer S.V."/>
            <person name="Selwyn J.D."/>
            <person name="Despard B.A."/>
            <person name="Roesel C.L."/>
        </authorList>
    </citation>
    <scope>NUCLEOTIDE SEQUENCE</scope>
    <source>
        <strain evidence="2">K2</strain>
    </source>
</reference>
<dbReference type="GO" id="GO:0016020">
    <property type="term" value="C:membrane"/>
    <property type="evidence" value="ECO:0007669"/>
    <property type="project" value="UniProtKB-SubCell"/>
</dbReference>
<protein>
    <submittedName>
        <fullName evidence="2">Tyrosine-protein phosphatase Lar-like</fullName>
    </submittedName>
</protein>
<dbReference type="PANTHER" id="PTHR46957">
    <property type="entry name" value="CYTOKINE RECEPTOR"/>
    <property type="match status" value="1"/>
</dbReference>
<dbReference type="InterPro" id="IPR011989">
    <property type="entry name" value="ARM-like"/>
</dbReference>
<dbReference type="Gene3D" id="2.60.40.10">
    <property type="entry name" value="Immunoglobulins"/>
    <property type="match status" value="2"/>
</dbReference>
<proteinExistence type="predicted"/>
<dbReference type="SUPFAM" id="SSF49265">
    <property type="entry name" value="Fibronectin type III"/>
    <property type="match status" value="1"/>
</dbReference>
<evidence type="ECO:0000259" key="1">
    <source>
        <dbReference type="PROSITE" id="PS50853"/>
    </source>
</evidence>
<dbReference type="EMBL" id="JARQWQ010000062">
    <property type="protein sequence ID" value="KAK2555544.1"/>
    <property type="molecule type" value="Genomic_DNA"/>
</dbReference>
<keyword evidence="3" id="KW-1185">Reference proteome</keyword>
<dbReference type="SMART" id="SM00060">
    <property type="entry name" value="FN3"/>
    <property type="match status" value="2"/>
</dbReference>
<dbReference type="InterPro" id="IPR036116">
    <property type="entry name" value="FN3_sf"/>
</dbReference>
<evidence type="ECO:0000313" key="3">
    <source>
        <dbReference type="Proteomes" id="UP001249851"/>
    </source>
</evidence>
<sequence length="536" mass="59455">MLLLAEAGRSLNKDLTSLFRHDVHTPKILERLVHELHTDKELCSYLFLNHPGSEDMLWGLINLLTEDSRIAGNASYVIGTLAETDLGKKRIAQICADRGDQARKILPALIAMLDMVETETAEDADCRMWMLRDDCLDEAIVKLTNLLMAKDMCTASNAALVLARLAIAEEGCARILNHRSSSRTLMQLCRSLGSDPTGCKRMLSLKTSAIMINSLIEMLHSGDSGCCKNACFALSCIASIAQGHRRVLEHNDINSAVEVLCSFLACKDEESVWFASMMLHTLACQKSGCLYLRTQPNVKLSLEMLLKRSNLKDDTKDEVEATVAILEKLPKPKPPNVKVESACSVVVTWEAIHPKSGLDVTYLLYQDKAVMYTGPKTTYIANDLTPATKYSFYLQACTDGDDSPLSDIVMILTLESVPSAPQRLRVLTKTTSQIKITWEAPAISNGVLRGYQVDVRGRTYNLDIQEDYFILSSLPPDTEFKFQVVYSGVAKTCTAKALKPSTEYTITVSAWCSEGRCESVPSKKRTAREVYSKRLI</sequence>
<dbReference type="InterPro" id="IPR003961">
    <property type="entry name" value="FN3_dom"/>
</dbReference>
<name>A0AAD9UZB4_ACRCE</name>
<dbReference type="Gene3D" id="1.25.10.10">
    <property type="entry name" value="Leucine-rich Repeat Variant"/>
    <property type="match status" value="1"/>
</dbReference>
<feature type="domain" description="Fibronectin type-III" evidence="1">
    <location>
        <begin position="420"/>
        <end position="533"/>
    </location>
</feature>
<dbReference type="InterPro" id="IPR013783">
    <property type="entry name" value="Ig-like_fold"/>
</dbReference>
<evidence type="ECO:0000313" key="2">
    <source>
        <dbReference type="EMBL" id="KAK2555544.1"/>
    </source>
</evidence>
<dbReference type="AlphaFoldDB" id="A0AAD9UZB4"/>
<organism evidence="2 3">
    <name type="scientific">Acropora cervicornis</name>
    <name type="common">Staghorn coral</name>
    <dbReference type="NCBI Taxonomy" id="6130"/>
    <lineage>
        <taxon>Eukaryota</taxon>
        <taxon>Metazoa</taxon>
        <taxon>Cnidaria</taxon>
        <taxon>Anthozoa</taxon>
        <taxon>Hexacorallia</taxon>
        <taxon>Scleractinia</taxon>
        <taxon>Astrocoeniina</taxon>
        <taxon>Acroporidae</taxon>
        <taxon>Acropora</taxon>
    </lineage>
</organism>
<feature type="domain" description="Fibronectin type-III" evidence="1">
    <location>
        <begin position="331"/>
        <end position="416"/>
    </location>
</feature>
<reference evidence="2" key="1">
    <citation type="journal article" date="2023" name="G3 (Bethesda)">
        <title>Whole genome assembly and annotation of the endangered Caribbean coral Acropora cervicornis.</title>
        <authorList>
            <person name="Selwyn J.D."/>
            <person name="Vollmer S.V."/>
        </authorList>
    </citation>
    <scope>NUCLEOTIDE SEQUENCE</scope>
    <source>
        <strain evidence="2">K2</strain>
    </source>
</reference>
<dbReference type="SUPFAM" id="SSF48371">
    <property type="entry name" value="ARM repeat"/>
    <property type="match status" value="1"/>
</dbReference>
<dbReference type="Proteomes" id="UP001249851">
    <property type="component" value="Unassembled WGS sequence"/>
</dbReference>
<gene>
    <name evidence="2" type="ORF">P5673_022887</name>
</gene>
<dbReference type="PROSITE" id="PS50853">
    <property type="entry name" value="FN3"/>
    <property type="match status" value="2"/>
</dbReference>
<accession>A0AAD9UZB4</accession>
<dbReference type="InterPro" id="IPR016024">
    <property type="entry name" value="ARM-type_fold"/>
</dbReference>